<dbReference type="GO" id="GO:1900378">
    <property type="term" value="P:positive regulation of secondary metabolite biosynthetic process"/>
    <property type="evidence" value="ECO:0007669"/>
    <property type="project" value="TreeGrafter"/>
</dbReference>
<dbReference type="InterPro" id="IPR020460">
    <property type="entry name" value="Znf_C4-type_bac"/>
</dbReference>
<organism evidence="6 8">
    <name type="scientific">Billgrantia kenyensis</name>
    <dbReference type="NCBI Taxonomy" id="321266"/>
    <lineage>
        <taxon>Bacteria</taxon>
        <taxon>Pseudomonadati</taxon>
        <taxon>Pseudomonadota</taxon>
        <taxon>Gammaproteobacteria</taxon>
        <taxon>Oceanospirillales</taxon>
        <taxon>Halomonadaceae</taxon>
        <taxon>Billgrantia</taxon>
    </lineage>
</organism>
<feature type="zinc finger region" description="dksA C4-type" evidence="4">
    <location>
        <begin position="35"/>
        <end position="59"/>
    </location>
</feature>
<dbReference type="Proteomes" id="UP000814353">
    <property type="component" value="Unassembled WGS sequence"/>
</dbReference>
<evidence type="ECO:0000313" key="7">
    <source>
        <dbReference type="EMBL" id="MCG6663807.1"/>
    </source>
</evidence>
<dbReference type="InterPro" id="IPR020458">
    <property type="entry name" value="Znf_DskA_TraR_CS"/>
</dbReference>
<evidence type="ECO:0000256" key="3">
    <source>
        <dbReference type="ARBA" id="ARBA00022833"/>
    </source>
</evidence>
<sequence length="72" mass="7877">MADTADLAGEIIETSLAIALARAQLPNTVATDPWCEECGEEIPQKRRLAAPWATTCINCQSVRERRGKHAAR</sequence>
<keyword evidence="9" id="KW-1185">Reference proteome</keyword>
<reference evidence="7 9" key="1">
    <citation type="submission" date="2020-05" db="EMBL/GenBank/DDBJ databases">
        <title>Comparative genomic analysis of denitrifying bacteria from Halomonas genus.</title>
        <authorList>
            <person name="Wang L."/>
            <person name="Shao Z."/>
        </authorList>
    </citation>
    <scope>NUCLEOTIDE SEQUENCE [LARGE SCALE GENOMIC DNA]</scope>
    <source>
        <strain evidence="7 9">DSM 17331</strain>
    </source>
</reference>
<reference evidence="6 8" key="2">
    <citation type="submission" date="2020-07" db="EMBL/GenBank/DDBJ databases">
        <title>Identification of Halomonas strains.</title>
        <authorList>
            <person name="Xiao Z."/>
            <person name="Shen J."/>
        </authorList>
    </citation>
    <scope>NUCLEOTIDE SEQUENCE [LARGE SCALE GENOMIC DNA]</scope>
    <source>
        <strain evidence="6 8">DSM 17331</strain>
    </source>
</reference>
<name>A0A7V9W4Y1_9GAMM</name>
<evidence type="ECO:0000313" key="9">
    <source>
        <dbReference type="Proteomes" id="UP000814353"/>
    </source>
</evidence>
<gene>
    <name evidence="6" type="ORF">H1D44_19640</name>
    <name evidence="7" type="ORF">HOP48_19975</name>
</gene>
<evidence type="ECO:0000259" key="5">
    <source>
        <dbReference type="Pfam" id="PF01258"/>
    </source>
</evidence>
<dbReference type="PRINTS" id="PR00618">
    <property type="entry name" value="DKSAZNFINGER"/>
</dbReference>
<evidence type="ECO:0000256" key="4">
    <source>
        <dbReference type="PROSITE-ProRule" id="PRU00510"/>
    </source>
</evidence>
<evidence type="ECO:0000313" key="6">
    <source>
        <dbReference type="EMBL" id="MBA2781094.1"/>
    </source>
</evidence>
<dbReference type="Pfam" id="PF01258">
    <property type="entry name" value="zf-dskA_traR"/>
    <property type="match status" value="1"/>
</dbReference>
<evidence type="ECO:0000256" key="2">
    <source>
        <dbReference type="ARBA" id="ARBA00022771"/>
    </source>
</evidence>
<comment type="caution">
    <text evidence="6">The sequence shown here is derived from an EMBL/GenBank/DDBJ whole genome shotgun (WGS) entry which is preliminary data.</text>
</comment>
<dbReference type="EMBL" id="JABFUB010000035">
    <property type="protein sequence ID" value="MCG6663807.1"/>
    <property type="molecule type" value="Genomic_DNA"/>
</dbReference>
<keyword evidence="3" id="KW-0862">Zinc</keyword>
<dbReference type="EMBL" id="JACEFT010000046">
    <property type="protein sequence ID" value="MBA2781094.1"/>
    <property type="molecule type" value="Genomic_DNA"/>
</dbReference>
<dbReference type="Proteomes" id="UP000518091">
    <property type="component" value="Unassembled WGS sequence"/>
</dbReference>
<dbReference type="PROSITE" id="PS01102">
    <property type="entry name" value="ZF_DKSA_1"/>
    <property type="match status" value="1"/>
</dbReference>
<dbReference type="PANTHER" id="PTHR38777">
    <property type="entry name" value="FELS-2 PROPHAGE PROTEIN"/>
    <property type="match status" value="1"/>
</dbReference>
<dbReference type="PANTHER" id="PTHR38777:SF1">
    <property type="entry name" value="DNAK SUPPRESSOR PROTEIN"/>
    <property type="match status" value="1"/>
</dbReference>
<keyword evidence="1" id="KW-0479">Metal-binding</keyword>
<dbReference type="Gene3D" id="1.20.120.910">
    <property type="entry name" value="DksA, coiled-coil domain"/>
    <property type="match status" value="1"/>
</dbReference>
<keyword evidence="2" id="KW-0863">Zinc-finger</keyword>
<accession>A0A7V9W4Y1</accession>
<dbReference type="GO" id="GO:0008270">
    <property type="term" value="F:zinc ion binding"/>
    <property type="evidence" value="ECO:0007669"/>
    <property type="project" value="UniProtKB-KW"/>
</dbReference>
<feature type="domain" description="Zinc finger DksA/TraR C4-type" evidence="5">
    <location>
        <begin position="34"/>
        <end position="65"/>
    </location>
</feature>
<dbReference type="SUPFAM" id="SSF57716">
    <property type="entry name" value="Glucocorticoid receptor-like (DNA-binding domain)"/>
    <property type="match status" value="1"/>
</dbReference>
<dbReference type="AlphaFoldDB" id="A0A7V9W4Y1"/>
<dbReference type="RefSeq" id="WP_181516966.1">
    <property type="nucleotide sequence ID" value="NZ_JABFUB010000035.1"/>
</dbReference>
<evidence type="ECO:0000256" key="1">
    <source>
        <dbReference type="ARBA" id="ARBA00022723"/>
    </source>
</evidence>
<proteinExistence type="predicted"/>
<evidence type="ECO:0000313" key="8">
    <source>
        <dbReference type="Proteomes" id="UP000518091"/>
    </source>
</evidence>
<dbReference type="PROSITE" id="PS51128">
    <property type="entry name" value="ZF_DKSA_2"/>
    <property type="match status" value="1"/>
</dbReference>
<dbReference type="InterPro" id="IPR000962">
    <property type="entry name" value="Znf_DskA_TraR"/>
</dbReference>
<protein>
    <submittedName>
        <fullName evidence="6">TraR/DksA family transcriptional regulator</fullName>
    </submittedName>
</protein>